<proteinExistence type="inferred from homology"/>
<dbReference type="Gene3D" id="3.40.910.10">
    <property type="entry name" value="Deoxyhypusine synthase"/>
    <property type="match status" value="1"/>
</dbReference>
<dbReference type="PANTHER" id="PTHR11703:SF0">
    <property type="entry name" value="DEOXYHYPUSINE SYNTHASE"/>
    <property type="match status" value="1"/>
</dbReference>
<evidence type="ECO:0000256" key="1">
    <source>
        <dbReference type="ARBA" id="ARBA00009892"/>
    </source>
</evidence>
<dbReference type="AlphaFoldDB" id="A0A5K1VS31"/>
<protein>
    <submittedName>
        <fullName evidence="4">Deoxyhypusine synthase putative</fullName>
    </submittedName>
</protein>
<sequence>MTTTIKGYDFDKGINYEELVNSYLTTGIQSSNVGRAINIINKMLTWQPSEEEKKEYVEGDERLKRCTIYLGFTSEMMTSGLRDTFRYLVEHKCVDYIVTTAGAIETDIMKCFGNMNIGDFYMKPEEVQGERHGNMIIPKELIEKTKQWLKEFILDIQECQDTSMPFTPSQLITMMGERLNDTTSVITWAAKNNITIFCPALTDGLFGTCITELNEINPVRLMVDLVQDLRLINSSTIHSVETGVIILGGGVMKHHIMNANLMRNGADFAVYINTAGDFDGSDASARPDEAVSWGKIKIDSENVKVLAEASLVFPLIVSKTFAVTKRFDGKI</sequence>
<dbReference type="Pfam" id="PF01916">
    <property type="entry name" value="DS"/>
    <property type="match status" value="1"/>
</dbReference>
<accession>A0A5K1VS31</accession>
<dbReference type="VEuPathDB" id="AmoebaDB:EHI_098350"/>
<evidence type="ECO:0000313" key="5">
    <source>
        <dbReference type="Proteomes" id="UP000078387"/>
    </source>
</evidence>
<reference evidence="4 5" key="1">
    <citation type="submission" date="2016-05" db="EMBL/GenBank/DDBJ databases">
        <title>First whole genome sequencing of Entamoeba histolytica HM1:IMSS-clone-6.</title>
        <authorList>
            <person name="Mukherjee Avik.K."/>
            <person name="Izumyama S."/>
            <person name="Nakada-Tsukui K."/>
            <person name="Nozaki T."/>
        </authorList>
    </citation>
    <scope>NUCLEOTIDE SEQUENCE [LARGE SCALE GENOMIC DNA]</scope>
    <source>
        <strain evidence="4 5">HM1:IMSS clone 6</strain>
    </source>
</reference>
<dbReference type="InterPro" id="IPR029035">
    <property type="entry name" value="DHS-like_NAD/FAD-binding_dom"/>
</dbReference>
<dbReference type="VEuPathDB" id="AmoebaDB:EHI5A_083100"/>
<evidence type="ECO:0000256" key="3">
    <source>
        <dbReference type="ARBA" id="ARBA00023027"/>
    </source>
</evidence>
<dbReference type="Proteomes" id="UP000078387">
    <property type="component" value="Unassembled WGS sequence"/>
</dbReference>
<dbReference type="GO" id="GO:0005737">
    <property type="term" value="C:cytoplasm"/>
    <property type="evidence" value="ECO:0007669"/>
    <property type="project" value="TreeGrafter"/>
</dbReference>
<dbReference type="PANTHER" id="PTHR11703">
    <property type="entry name" value="DEOXYHYPUSINE SYNTHASE"/>
    <property type="match status" value="1"/>
</dbReference>
<comment type="caution">
    <text evidence="4">The sequence shown here is derived from an EMBL/GenBank/DDBJ whole genome shotgun (WGS) entry which is preliminary data.</text>
</comment>
<organism evidence="4 5">
    <name type="scientific">Entamoeba histolytica</name>
    <dbReference type="NCBI Taxonomy" id="5759"/>
    <lineage>
        <taxon>Eukaryota</taxon>
        <taxon>Amoebozoa</taxon>
        <taxon>Evosea</taxon>
        <taxon>Archamoebae</taxon>
        <taxon>Mastigamoebida</taxon>
        <taxon>Entamoebidae</taxon>
        <taxon>Entamoeba</taxon>
    </lineage>
</organism>
<dbReference type="GO" id="GO:0034038">
    <property type="term" value="F:deoxyhypusine synthase activity"/>
    <property type="evidence" value="ECO:0007669"/>
    <property type="project" value="TreeGrafter"/>
</dbReference>
<keyword evidence="3" id="KW-0520">NAD</keyword>
<gene>
    <name evidence="4" type="ORF">CL6EHI_098350</name>
</gene>
<comment type="similarity">
    <text evidence="1">Belongs to the deoxyhypusine synthase family.</text>
</comment>
<dbReference type="EMBL" id="BDEQ01000001">
    <property type="protein sequence ID" value="GAT93391.1"/>
    <property type="molecule type" value="Genomic_DNA"/>
</dbReference>
<dbReference type="OMA" id="HSIINAN"/>
<name>A0A5K1VS31_ENTHI</name>
<dbReference type="VEuPathDB" id="AmoebaDB:EHI7A_052450"/>
<dbReference type="SUPFAM" id="SSF52467">
    <property type="entry name" value="DHS-like NAD/FAD-binding domain"/>
    <property type="match status" value="1"/>
</dbReference>
<keyword evidence="2" id="KW-0808">Transferase</keyword>
<dbReference type="SMR" id="A0A5K1VS31"/>
<evidence type="ECO:0000256" key="2">
    <source>
        <dbReference type="ARBA" id="ARBA00022679"/>
    </source>
</evidence>
<dbReference type="FunFam" id="3.40.910.10:FF:000004">
    <property type="entry name" value="Probable deoxyhypusine synthase"/>
    <property type="match status" value="1"/>
</dbReference>
<dbReference type="VEuPathDB" id="AmoebaDB:EHI8A_057660"/>
<dbReference type="InterPro" id="IPR002773">
    <property type="entry name" value="Deoxyhypusine_synthase"/>
</dbReference>
<dbReference type="VEuPathDB" id="AmoebaDB:KM1_095220"/>
<evidence type="ECO:0000313" key="4">
    <source>
        <dbReference type="EMBL" id="GAT93391.1"/>
    </source>
</evidence>
<dbReference type="InterPro" id="IPR036982">
    <property type="entry name" value="Deoxyhypusine_synthase_sf"/>
</dbReference>